<dbReference type="Gene3D" id="3.40.50.1820">
    <property type="entry name" value="alpha/beta hydrolase"/>
    <property type="match status" value="1"/>
</dbReference>
<dbReference type="SUPFAM" id="SSF53474">
    <property type="entry name" value="alpha/beta-Hydrolases"/>
    <property type="match status" value="1"/>
</dbReference>
<dbReference type="InterPro" id="IPR050583">
    <property type="entry name" value="Mycobacterial_A85_antigen"/>
</dbReference>
<accession>A0A3T0EBV1</accession>
<evidence type="ECO:0000313" key="1">
    <source>
        <dbReference type="EMBL" id="AZU04800.1"/>
    </source>
</evidence>
<dbReference type="InterPro" id="IPR029058">
    <property type="entry name" value="AB_hydrolase_fold"/>
</dbReference>
<gene>
    <name evidence="1" type="ORF">X907_2285</name>
</gene>
<dbReference type="InterPro" id="IPR000801">
    <property type="entry name" value="Esterase-like"/>
</dbReference>
<reference evidence="1 2" key="1">
    <citation type="submission" date="2016-12" db="EMBL/GenBank/DDBJ databases">
        <title>The genome of dimorphic prosthecate Glycocaulis alkaliphilus 6b-8t, isolated from crude oil dictates its adaptability in petroleum environments.</title>
        <authorList>
            <person name="Wu X.-L."/>
            <person name="Geng S."/>
        </authorList>
    </citation>
    <scope>NUCLEOTIDE SEQUENCE [LARGE SCALE GENOMIC DNA]</scope>
    <source>
        <strain evidence="1 2">6B-8</strain>
    </source>
</reference>
<name>A0A3T0EBV1_9PROT</name>
<proteinExistence type="predicted"/>
<keyword evidence="2" id="KW-1185">Reference proteome</keyword>
<dbReference type="Pfam" id="PF00756">
    <property type="entry name" value="Esterase"/>
    <property type="match status" value="1"/>
</dbReference>
<evidence type="ECO:0000313" key="2">
    <source>
        <dbReference type="Proteomes" id="UP000286954"/>
    </source>
</evidence>
<dbReference type="AlphaFoldDB" id="A0A3T0EBV1"/>
<sequence>MTILAALAVSLLLAADTPVPSLLGYPPCSTAEAFNPGENADLALRREIALEACRVPLALGTGDVEALLGDENFAFEVDGEELVIARRGSDLVNGVLNTRLAPVASAEGLFASRFRMARLNAGLLTFYVISIDGDRINMDATFSWRGPDAPLVPEEDDEGELAGELLETVLWSEALGETRRLRVYLPPGHDAGNSYPAVFFTDGEAENVARRLEPEMLAGRLPAMVLIGALAGQAGIVEDRSDLAGDLRNVDYLPGGSGTLNRFDAHLTFFADELVEHALENWGISPDPALRGVFGYSSGAAFSLQAGFRRPDRFGHAFSMSTGHGPINDAGTAPDNAARFYFTAGRYESLFMYHARISAAALDAAGYDVRFETFSTGHTREADTIMLIPFLRDAFGVD</sequence>
<dbReference type="Proteomes" id="UP000286954">
    <property type="component" value="Chromosome"/>
</dbReference>
<protein>
    <submittedName>
        <fullName evidence="1">Esterase</fullName>
    </submittedName>
</protein>
<dbReference type="PANTHER" id="PTHR48098">
    <property type="entry name" value="ENTEROCHELIN ESTERASE-RELATED"/>
    <property type="match status" value="1"/>
</dbReference>
<dbReference type="OrthoDB" id="7626632at2"/>
<dbReference type="EMBL" id="CP018911">
    <property type="protein sequence ID" value="AZU04800.1"/>
    <property type="molecule type" value="Genomic_DNA"/>
</dbReference>
<dbReference type="KEGG" id="gak:X907_2285"/>
<dbReference type="PANTHER" id="PTHR48098:SF6">
    <property type="entry name" value="FERRI-BACILLIBACTIN ESTERASE BESA"/>
    <property type="match status" value="1"/>
</dbReference>
<organism evidence="1 2">
    <name type="scientific">Glycocaulis alkaliphilus</name>
    <dbReference type="NCBI Taxonomy" id="1434191"/>
    <lineage>
        <taxon>Bacteria</taxon>
        <taxon>Pseudomonadati</taxon>
        <taxon>Pseudomonadota</taxon>
        <taxon>Alphaproteobacteria</taxon>
        <taxon>Maricaulales</taxon>
        <taxon>Maricaulaceae</taxon>
        <taxon>Glycocaulis</taxon>
    </lineage>
</organism>
<dbReference type="RefSeq" id="WP_127568046.1">
    <property type="nucleotide sequence ID" value="NZ_BMFB01000001.1"/>
</dbReference>